<comment type="caution">
    <text evidence="1">The sequence shown here is derived from an EMBL/GenBank/DDBJ whole genome shotgun (WGS) entry which is preliminary data.</text>
</comment>
<organism evidence="1 2">
    <name type="scientific">Stylosanthes scabra</name>
    <dbReference type="NCBI Taxonomy" id="79078"/>
    <lineage>
        <taxon>Eukaryota</taxon>
        <taxon>Viridiplantae</taxon>
        <taxon>Streptophyta</taxon>
        <taxon>Embryophyta</taxon>
        <taxon>Tracheophyta</taxon>
        <taxon>Spermatophyta</taxon>
        <taxon>Magnoliopsida</taxon>
        <taxon>eudicotyledons</taxon>
        <taxon>Gunneridae</taxon>
        <taxon>Pentapetalae</taxon>
        <taxon>rosids</taxon>
        <taxon>fabids</taxon>
        <taxon>Fabales</taxon>
        <taxon>Fabaceae</taxon>
        <taxon>Papilionoideae</taxon>
        <taxon>50 kb inversion clade</taxon>
        <taxon>dalbergioids sensu lato</taxon>
        <taxon>Dalbergieae</taxon>
        <taxon>Pterocarpus clade</taxon>
        <taxon>Stylosanthes</taxon>
    </lineage>
</organism>
<name>A0ABU6XPL0_9FABA</name>
<reference evidence="1 2" key="1">
    <citation type="journal article" date="2023" name="Plants (Basel)">
        <title>Bridging the Gap: Combining Genomics and Transcriptomics Approaches to Understand Stylosanthes scabra, an Orphan Legume from the Brazilian Caatinga.</title>
        <authorList>
            <person name="Ferreira-Neto J.R.C."/>
            <person name="da Silva M.D."/>
            <person name="Binneck E."/>
            <person name="de Melo N.F."/>
            <person name="da Silva R.H."/>
            <person name="de Melo A.L.T.M."/>
            <person name="Pandolfi V."/>
            <person name="Bustamante F.O."/>
            <person name="Brasileiro-Vidal A.C."/>
            <person name="Benko-Iseppon A.M."/>
        </authorList>
    </citation>
    <scope>NUCLEOTIDE SEQUENCE [LARGE SCALE GENOMIC DNA]</scope>
    <source>
        <tissue evidence="1">Leaves</tissue>
    </source>
</reference>
<proteinExistence type="predicted"/>
<sequence length="124" mass="13428">MQSALLSIQSGIGNAHRDVQYFNPWPGTLLSTAIFNLFSCALFSTPTATKPGIFSTKGKPLFLLHRENDPTLILGIFKLGCTSVTPFHRELSAMKLYFSGPASGPHTKFLAPLPGKQKCVSVFG</sequence>
<accession>A0ABU6XPL0</accession>
<evidence type="ECO:0000313" key="2">
    <source>
        <dbReference type="Proteomes" id="UP001341840"/>
    </source>
</evidence>
<protein>
    <submittedName>
        <fullName evidence="1">Uncharacterized protein</fullName>
    </submittedName>
</protein>
<gene>
    <name evidence="1" type="ORF">PIB30_073244</name>
</gene>
<dbReference type="Proteomes" id="UP001341840">
    <property type="component" value="Unassembled WGS sequence"/>
</dbReference>
<evidence type="ECO:0000313" key="1">
    <source>
        <dbReference type="EMBL" id="MED6199151.1"/>
    </source>
</evidence>
<keyword evidence="2" id="KW-1185">Reference proteome</keyword>
<dbReference type="EMBL" id="JASCZI010212333">
    <property type="protein sequence ID" value="MED6199151.1"/>
    <property type="molecule type" value="Genomic_DNA"/>
</dbReference>